<dbReference type="EMBL" id="BEZZ01277853">
    <property type="protein sequence ID" value="GCC49493.1"/>
    <property type="molecule type" value="Genomic_DNA"/>
</dbReference>
<protein>
    <submittedName>
        <fullName evidence="1">Uncharacterized protein</fullName>
    </submittedName>
</protein>
<organism evidence="1 2">
    <name type="scientific">Chiloscyllium punctatum</name>
    <name type="common">Brownbanded bambooshark</name>
    <name type="synonym">Hemiscyllium punctatum</name>
    <dbReference type="NCBI Taxonomy" id="137246"/>
    <lineage>
        <taxon>Eukaryota</taxon>
        <taxon>Metazoa</taxon>
        <taxon>Chordata</taxon>
        <taxon>Craniata</taxon>
        <taxon>Vertebrata</taxon>
        <taxon>Chondrichthyes</taxon>
        <taxon>Elasmobranchii</taxon>
        <taxon>Galeomorphii</taxon>
        <taxon>Galeoidea</taxon>
        <taxon>Orectolobiformes</taxon>
        <taxon>Hemiscylliidae</taxon>
        <taxon>Chiloscyllium</taxon>
    </lineage>
</organism>
<gene>
    <name evidence="1" type="ORF">chiPu_0033965</name>
</gene>
<dbReference type="Proteomes" id="UP000287033">
    <property type="component" value="Unassembled WGS sequence"/>
</dbReference>
<comment type="caution">
    <text evidence="1">The sequence shown here is derived from an EMBL/GenBank/DDBJ whole genome shotgun (WGS) entry which is preliminary data.</text>
</comment>
<sequence>MQAHDVLHQVEAEAGAASARMQPAERLQDLLALVGRNAVAIVADLDQARRRDPNQDRAAPPSVVDGVLYQIGERTLDRGLIAVH</sequence>
<keyword evidence="2" id="KW-1185">Reference proteome</keyword>
<evidence type="ECO:0000313" key="1">
    <source>
        <dbReference type="EMBL" id="GCC49493.1"/>
    </source>
</evidence>
<name>A0A401U3L8_CHIPU</name>
<dbReference type="AlphaFoldDB" id="A0A401U3L8"/>
<reference evidence="1 2" key="1">
    <citation type="journal article" date="2018" name="Nat. Ecol. Evol.">
        <title>Shark genomes provide insights into elasmobranch evolution and the origin of vertebrates.</title>
        <authorList>
            <person name="Hara Y"/>
            <person name="Yamaguchi K"/>
            <person name="Onimaru K"/>
            <person name="Kadota M"/>
            <person name="Koyanagi M"/>
            <person name="Keeley SD"/>
            <person name="Tatsumi K"/>
            <person name="Tanaka K"/>
            <person name="Motone F"/>
            <person name="Kageyama Y"/>
            <person name="Nozu R"/>
            <person name="Adachi N"/>
            <person name="Nishimura O"/>
            <person name="Nakagawa R"/>
            <person name="Tanegashima C"/>
            <person name="Kiyatake I"/>
            <person name="Matsumoto R"/>
            <person name="Murakumo K"/>
            <person name="Nishida K"/>
            <person name="Terakita A"/>
            <person name="Kuratani S"/>
            <person name="Sato K"/>
            <person name="Hyodo S Kuraku.S."/>
        </authorList>
    </citation>
    <scope>NUCLEOTIDE SEQUENCE [LARGE SCALE GENOMIC DNA]</scope>
</reference>
<accession>A0A401U3L8</accession>
<evidence type="ECO:0000313" key="2">
    <source>
        <dbReference type="Proteomes" id="UP000287033"/>
    </source>
</evidence>
<feature type="non-terminal residue" evidence="1">
    <location>
        <position position="84"/>
    </location>
</feature>
<proteinExistence type="predicted"/>